<dbReference type="RefSeq" id="WP_273989880.1">
    <property type="nucleotide sequence ID" value="NZ_BAABQT010000014.1"/>
</dbReference>
<dbReference type="InterPro" id="IPR007197">
    <property type="entry name" value="rSAM"/>
</dbReference>
<evidence type="ECO:0000256" key="1">
    <source>
        <dbReference type="ARBA" id="ARBA00022691"/>
    </source>
</evidence>
<organism evidence="5 6">
    <name type="scientific">Deinococcus aquaticus</name>
    <dbReference type="NCBI Taxonomy" id="328692"/>
    <lineage>
        <taxon>Bacteria</taxon>
        <taxon>Thermotogati</taxon>
        <taxon>Deinococcota</taxon>
        <taxon>Deinococci</taxon>
        <taxon>Deinococcales</taxon>
        <taxon>Deinococcaceae</taxon>
        <taxon>Deinococcus</taxon>
    </lineage>
</organism>
<dbReference type="InterPro" id="IPR058240">
    <property type="entry name" value="rSAM_sf"/>
</dbReference>
<protein>
    <submittedName>
        <fullName evidence="5">STM4011 family radical SAM protein</fullName>
    </submittedName>
</protein>
<accession>A0ABY7V603</accession>
<proteinExistence type="predicted"/>
<dbReference type="Gene3D" id="3.20.20.70">
    <property type="entry name" value="Aldolase class I"/>
    <property type="match status" value="1"/>
</dbReference>
<keyword evidence="3" id="KW-0408">Iron</keyword>
<evidence type="ECO:0000256" key="3">
    <source>
        <dbReference type="ARBA" id="ARBA00023004"/>
    </source>
</evidence>
<dbReference type="SFLD" id="SFLDS00029">
    <property type="entry name" value="Radical_SAM"/>
    <property type="match status" value="1"/>
</dbReference>
<evidence type="ECO:0000256" key="4">
    <source>
        <dbReference type="ARBA" id="ARBA00023014"/>
    </source>
</evidence>
<evidence type="ECO:0000256" key="2">
    <source>
        <dbReference type="ARBA" id="ARBA00022723"/>
    </source>
</evidence>
<keyword evidence="1" id="KW-0949">S-adenosyl-L-methionine</keyword>
<dbReference type="InterPro" id="IPR047771">
    <property type="entry name" value="Radical_SAM_STM4011-like"/>
</dbReference>
<gene>
    <name evidence="5" type="ORF">M8445_04070</name>
</gene>
<reference evidence="5 6" key="1">
    <citation type="submission" date="2022-12" db="EMBL/GenBank/DDBJ databases">
        <title>Genome Sequence of Deinococcus aquaticus Type Strain PB314.</title>
        <authorList>
            <person name="Albert C."/>
            <person name="Hill J."/>
            <person name="Boren L."/>
            <person name="Scholz-Ng S."/>
            <person name="Fatema N."/>
            <person name="Grosso R."/>
            <person name="Soboslay E."/>
            <person name="Tuohy J."/>
        </authorList>
    </citation>
    <scope>NUCLEOTIDE SEQUENCE [LARGE SCALE GENOMIC DNA]</scope>
    <source>
        <strain evidence="5 6">PB-314</strain>
    </source>
</reference>
<evidence type="ECO:0000313" key="6">
    <source>
        <dbReference type="Proteomes" id="UP001217044"/>
    </source>
</evidence>
<keyword evidence="6" id="KW-1185">Reference proteome</keyword>
<keyword evidence="4" id="KW-0411">Iron-sulfur</keyword>
<dbReference type="InterPro" id="IPR013785">
    <property type="entry name" value="Aldolase_TIM"/>
</dbReference>
<name>A0ABY7V603_9DEIO</name>
<dbReference type="SUPFAM" id="SSF102114">
    <property type="entry name" value="Radical SAM enzymes"/>
    <property type="match status" value="1"/>
</dbReference>
<sequence>MAVDHAAGGPLEHLTVLYRGPLSSCNYGCPYCPFAKHRETPEEHEADRSALDRFVAWVEAQPFPVSVLFTPWGEALIWPRYQQAVTRLSRLRHVRQVAIQTNLSGPLRWLEHADLRKVGLWATYHPGEVAQARFLARTAELDVLGVRHSVGVVGVPDRLPDIQALRAALNPATYLWVNALAGGRPYTPAERAALRGIDPLFEVNTRPYRTRGHACHAGESVISVDGDGEARRCHFIAAPLGNIYAQDVRELLAPRPCTRAACDCHIGYVHLPELGAGAVYGAGLLARIPEGPDWAQPEAYLERARQLWRGSGAQASMTGA</sequence>
<evidence type="ECO:0000313" key="5">
    <source>
        <dbReference type="EMBL" id="WDA59396.1"/>
    </source>
</evidence>
<dbReference type="Proteomes" id="UP001217044">
    <property type="component" value="Chromosome"/>
</dbReference>
<keyword evidence="2" id="KW-0479">Metal-binding</keyword>
<dbReference type="NCBIfam" id="NF038073">
    <property type="entry name" value="rSAM_STM4011"/>
    <property type="match status" value="1"/>
</dbReference>
<dbReference type="CDD" id="cd01335">
    <property type="entry name" value="Radical_SAM"/>
    <property type="match status" value="1"/>
</dbReference>
<dbReference type="EMBL" id="CP115165">
    <property type="protein sequence ID" value="WDA59396.1"/>
    <property type="molecule type" value="Genomic_DNA"/>
</dbReference>